<gene>
    <name evidence="1" type="ORF">JMJ84_02950</name>
</gene>
<proteinExistence type="predicted"/>
<protein>
    <submittedName>
        <fullName evidence="1">Uncharacterized protein</fullName>
    </submittedName>
</protein>
<name>A0A8F7V1L0_SALER</name>
<accession>A0A8F7V1L0</accession>
<dbReference type="AlphaFoldDB" id="A0A8F7V1L0"/>
<evidence type="ECO:0000313" key="1">
    <source>
        <dbReference type="EMBL" id="QXX25826.1"/>
    </source>
</evidence>
<organism evidence="1">
    <name type="scientific">Salmonella enterica subsp. salamae</name>
    <dbReference type="NCBI Taxonomy" id="59202"/>
    <lineage>
        <taxon>Bacteria</taxon>
        <taxon>Pseudomonadati</taxon>
        <taxon>Pseudomonadota</taxon>
        <taxon>Gammaproteobacteria</taxon>
        <taxon>Enterobacterales</taxon>
        <taxon>Enterobacteriaceae</taxon>
        <taxon>Salmonella</taxon>
    </lineage>
</organism>
<sequence>MINDRQKKMLDELEKVRATYKKMSESFPFLNSPAYIDLQRKLSFLNKAPVYDSSNNLKSMRNDDGSSLNLVIAPFLSTVKEHDIFDIRSYNSASLGLELAYNDGYNFIDAYEYLYAQAEYAFKVAINDKIDNVFLNIEVINFNDHIELVQKIKSESSYLGLKLSDSELDKLAIYFKLASIKHECAPSLLSAIKEDILKRVFVIPYKDLLINFIRENTAFIVPEKKHQDQKAKKSGVNNINKPVYEEVLRITDATLKEFPNVSTYALVAKLTKHFSGKNTASSNTLRRWITQHREKTGQKAKGKQTGKFHLIVS</sequence>
<dbReference type="EMBL" id="CP079837">
    <property type="protein sequence ID" value="QXX25826.1"/>
    <property type="molecule type" value="Genomic_DNA"/>
</dbReference>
<reference evidence="1" key="1">
    <citation type="submission" date="2021-07" db="EMBL/GenBank/DDBJ databases">
        <title>Whole-Genome Sequences of non-enterica strains of Salmonella enterica isolated from poultry houses.</title>
        <authorList>
            <person name="Lamas A."/>
            <person name="Regal P."/>
            <person name="Miranda J.M."/>
            <person name="Vazquez B."/>
            <person name="Cepeda A."/>
            <person name="Franco C.M."/>
        </authorList>
    </citation>
    <scope>NUCLEOTIDE SEQUENCE</scope>
    <source>
        <strain evidence="1">LHICA_SA2</strain>
    </source>
</reference>